<reference evidence="2" key="1">
    <citation type="submission" date="2018-05" db="EMBL/GenBank/DDBJ databases">
        <authorList>
            <person name="Lanie J.A."/>
            <person name="Ng W.-L."/>
            <person name="Kazmierczak K.M."/>
            <person name="Andrzejewski T.M."/>
            <person name="Davidsen T.M."/>
            <person name="Wayne K.J."/>
            <person name="Tettelin H."/>
            <person name="Glass J.I."/>
            <person name="Rusch D."/>
            <person name="Podicherti R."/>
            <person name="Tsui H.-C.T."/>
            <person name="Winkler M.E."/>
        </authorList>
    </citation>
    <scope>NUCLEOTIDE SEQUENCE</scope>
</reference>
<dbReference type="Pfam" id="PF16189">
    <property type="entry name" value="Creatinase_N_2"/>
    <property type="match status" value="1"/>
</dbReference>
<dbReference type="AlphaFoldDB" id="A0A382HNS6"/>
<evidence type="ECO:0000313" key="2">
    <source>
        <dbReference type="EMBL" id="SVB88303.1"/>
    </source>
</evidence>
<accession>A0A382HNS6</accession>
<dbReference type="InterPro" id="IPR050422">
    <property type="entry name" value="X-Pro_aminopeptidase_P"/>
</dbReference>
<dbReference type="PANTHER" id="PTHR43763">
    <property type="entry name" value="XAA-PRO AMINOPEPTIDASE 1"/>
    <property type="match status" value="1"/>
</dbReference>
<organism evidence="2">
    <name type="scientific">marine metagenome</name>
    <dbReference type="NCBI Taxonomy" id="408172"/>
    <lineage>
        <taxon>unclassified sequences</taxon>
        <taxon>metagenomes</taxon>
        <taxon>ecological metagenomes</taxon>
    </lineage>
</organism>
<feature type="domain" description="Creatinase N-terminal" evidence="1">
    <location>
        <begin position="1"/>
        <end position="115"/>
    </location>
</feature>
<name>A0A382HNS6_9ZZZZ</name>
<gene>
    <name evidence="2" type="ORF">METZ01_LOCUS241157</name>
</gene>
<dbReference type="EMBL" id="UINC01062064">
    <property type="protein sequence ID" value="SVB88303.1"/>
    <property type="molecule type" value="Genomic_DNA"/>
</dbReference>
<proteinExistence type="predicted"/>
<dbReference type="InterPro" id="IPR000587">
    <property type="entry name" value="Creatinase_N"/>
</dbReference>
<protein>
    <recommendedName>
        <fullName evidence="1">Creatinase N-terminal domain-containing protein</fullName>
    </recommendedName>
</protein>
<dbReference type="Pfam" id="PF01321">
    <property type="entry name" value="Creatinase_N"/>
    <property type="match status" value="1"/>
</dbReference>
<evidence type="ECO:0000259" key="1">
    <source>
        <dbReference type="Pfam" id="PF01321"/>
    </source>
</evidence>
<dbReference type="PANTHER" id="PTHR43763:SF6">
    <property type="entry name" value="XAA-PRO AMINOPEPTIDASE 1"/>
    <property type="match status" value="1"/>
</dbReference>
<dbReference type="SUPFAM" id="SSF53092">
    <property type="entry name" value="Creatinase/prolidase N-terminal domain"/>
    <property type="match status" value="1"/>
</dbReference>
<dbReference type="InterPro" id="IPR029149">
    <property type="entry name" value="Creatin/AminoP/Spt16_N"/>
</dbReference>
<feature type="non-terminal residue" evidence="2">
    <location>
        <position position="221"/>
    </location>
</feature>
<sequence length="221" mass="25720">MKENSIDFFLINRTDEFLSEYIAPYAERLNWISNFSGSAGKCIIEQDQSIIFIDGRYTAQAHEQVDFNYFQIQHLKNYWTYLKNIINEKKILALDPKLHSIDEVEKVKNIFDNTKISLKFLDKNPIDIYWENQPVYPNSSAFIHEDKYAGESASNKLKQIQNTLQSTFIDYYILLPLDSIAWLLNIRGNDIGSTPLLCSFVIIPHQGKIELFVDNIKIISI</sequence>
<dbReference type="Gene3D" id="3.40.350.10">
    <property type="entry name" value="Creatinase/prolidase N-terminal domain"/>
    <property type="match status" value="2"/>
</dbReference>